<sequence length="60" mass="6888">MYVSKIYILKGGKNFLLRYYEEADFSSSSSSSRSSSVINKSPVNSRKNNTFLSKSKKWIK</sequence>
<organism evidence="2 3">
    <name type="scientific">Potamilus streckersoni</name>
    <dbReference type="NCBI Taxonomy" id="2493646"/>
    <lineage>
        <taxon>Eukaryota</taxon>
        <taxon>Metazoa</taxon>
        <taxon>Spiralia</taxon>
        <taxon>Lophotrochozoa</taxon>
        <taxon>Mollusca</taxon>
        <taxon>Bivalvia</taxon>
        <taxon>Autobranchia</taxon>
        <taxon>Heteroconchia</taxon>
        <taxon>Palaeoheterodonta</taxon>
        <taxon>Unionida</taxon>
        <taxon>Unionoidea</taxon>
        <taxon>Unionidae</taxon>
        <taxon>Ambleminae</taxon>
        <taxon>Lampsilini</taxon>
        <taxon>Potamilus</taxon>
    </lineage>
</organism>
<proteinExistence type="predicted"/>
<dbReference type="Proteomes" id="UP001195483">
    <property type="component" value="Unassembled WGS sequence"/>
</dbReference>
<feature type="region of interest" description="Disordered" evidence="1">
    <location>
        <begin position="25"/>
        <end position="60"/>
    </location>
</feature>
<comment type="caution">
    <text evidence="2">The sequence shown here is derived from an EMBL/GenBank/DDBJ whole genome shotgun (WGS) entry which is preliminary data.</text>
</comment>
<reference evidence="2" key="2">
    <citation type="journal article" date="2021" name="Genome Biol. Evol.">
        <title>Developing a high-quality reference genome for a parasitic bivalve with doubly uniparental inheritance (Bivalvia: Unionida).</title>
        <authorList>
            <person name="Smith C.H."/>
        </authorList>
    </citation>
    <scope>NUCLEOTIDE SEQUENCE</scope>
    <source>
        <strain evidence="2">CHS0354</strain>
        <tissue evidence="2">Mantle</tissue>
    </source>
</reference>
<keyword evidence="3" id="KW-1185">Reference proteome</keyword>
<name>A0AAE0TDT3_9BIVA</name>
<reference evidence="2" key="3">
    <citation type="submission" date="2023-05" db="EMBL/GenBank/DDBJ databases">
        <authorList>
            <person name="Smith C.H."/>
        </authorList>
    </citation>
    <scope>NUCLEOTIDE SEQUENCE</scope>
    <source>
        <strain evidence="2">CHS0354</strain>
        <tissue evidence="2">Mantle</tissue>
    </source>
</reference>
<evidence type="ECO:0000313" key="3">
    <source>
        <dbReference type="Proteomes" id="UP001195483"/>
    </source>
</evidence>
<dbReference type="EMBL" id="JAEAOA010002356">
    <property type="protein sequence ID" value="KAK3608557.1"/>
    <property type="molecule type" value="Genomic_DNA"/>
</dbReference>
<accession>A0AAE0TDT3</accession>
<feature type="compositionally biased region" description="Polar residues" evidence="1">
    <location>
        <begin position="37"/>
        <end position="53"/>
    </location>
</feature>
<evidence type="ECO:0000313" key="2">
    <source>
        <dbReference type="EMBL" id="KAK3608557.1"/>
    </source>
</evidence>
<gene>
    <name evidence="2" type="ORF">CHS0354_042540</name>
</gene>
<protein>
    <submittedName>
        <fullName evidence="2">Uncharacterized protein</fullName>
    </submittedName>
</protein>
<evidence type="ECO:0000256" key="1">
    <source>
        <dbReference type="SAM" id="MobiDB-lite"/>
    </source>
</evidence>
<dbReference type="AlphaFoldDB" id="A0AAE0TDT3"/>
<reference evidence="2" key="1">
    <citation type="journal article" date="2021" name="Genome Biol. Evol.">
        <title>A High-Quality Reference Genome for a Parasitic Bivalve with Doubly Uniparental Inheritance (Bivalvia: Unionida).</title>
        <authorList>
            <person name="Smith C.H."/>
        </authorList>
    </citation>
    <scope>NUCLEOTIDE SEQUENCE</scope>
    <source>
        <strain evidence="2">CHS0354</strain>
    </source>
</reference>
<feature type="compositionally biased region" description="Low complexity" evidence="1">
    <location>
        <begin position="26"/>
        <end position="36"/>
    </location>
</feature>